<dbReference type="OrthoDB" id="960061at2"/>
<dbReference type="PANTHER" id="PTHR35792:SF1">
    <property type="entry name" value="SLL0268 PROTEIN"/>
    <property type="match status" value="1"/>
</dbReference>
<keyword evidence="1" id="KW-1133">Transmembrane helix</keyword>
<dbReference type="InterPro" id="IPR052928">
    <property type="entry name" value="Desiccation-related_membrane"/>
</dbReference>
<dbReference type="RefSeq" id="WP_115830217.1">
    <property type="nucleotide sequence ID" value="NZ_QNUL01000004.1"/>
</dbReference>
<sequence length="116" mass="12686">MSSKYNEDSNDGFALGLLVGATIGALTALLFAPKSGAETRAQLKDLADQQKDKLREKWEDTKINAAIAVDDLRSRLDNAADQAKHAVDEYAHKANTAVDQLADDTKTMVTGFQKRY</sequence>
<dbReference type="Proteomes" id="UP000256373">
    <property type="component" value="Unassembled WGS sequence"/>
</dbReference>
<protein>
    <recommendedName>
        <fullName evidence="4">YtxH domain-containing protein</fullName>
    </recommendedName>
</protein>
<evidence type="ECO:0000313" key="2">
    <source>
        <dbReference type="EMBL" id="REA62911.1"/>
    </source>
</evidence>
<keyword evidence="1" id="KW-0472">Membrane</keyword>
<dbReference type="AlphaFoldDB" id="A0A3D8YEG0"/>
<keyword evidence="3" id="KW-1185">Reference proteome</keyword>
<comment type="caution">
    <text evidence="2">The sequence shown here is derived from an EMBL/GenBank/DDBJ whole genome shotgun (WGS) entry which is preliminary data.</text>
</comment>
<dbReference type="PANTHER" id="PTHR35792">
    <property type="entry name" value="GENERAL STRESS PROTEIN"/>
    <property type="match status" value="1"/>
</dbReference>
<feature type="transmembrane region" description="Helical" evidence="1">
    <location>
        <begin position="12"/>
        <end position="32"/>
    </location>
</feature>
<dbReference type="InterPro" id="IPR024623">
    <property type="entry name" value="YtxH"/>
</dbReference>
<dbReference type="Gene3D" id="1.20.120.20">
    <property type="entry name" value="Apolipoprotein"/>
    <property type="match status" value="1"/>
</dbReference>
<reference evidence="2 3" key="1">
    <citation type="submission" date="2018-07" db="EMBL/GenBank/DDBJ databases">
        <title>Dyadobacter roseus sp. nov., isolated from rose rhizosphere soil.</title>
        <authorList>
            <person name="Chen L."/>
        </authorList>
    </citation>
    <scope>NUCLEOTIDE SEQUENCE [LARGE SCALE GENOMIC DNA]</scope>
    <source>
        <strain evidence="2 3">RS19</strain>
    </source>
</reference>
<proteinExistence type="predicted"/>
<dbReference type="Pfam" id="PF12732">
    <property type="entry name" value="YtxH"/>
    <property type="match status" value="1"/>
</dbReference>
<gene>
    <name evidence="2" type="ORF">DSL64_08345</name>
</gene>
<dbReference type="EMBL" id="QNUL01000004">
    <property type="protein sequence ID" value="REA62911.1"/>
    <property type="molecule type" value="Genomic_DNA"/>
</dbReference>
<evidence type="ECO:0000256" key="1">
    <source>
        <dbReference type="SAM" id="Phobius"/>
    </source>
</evidence>
<dbReference type="SUPFAM" id="SSF58113">
    <property type="entry name" value="Apolipoprotein A-I"/>
    <property type="match status" value="1"/>
</dbReference>
<evidence type="ECO:0008006" key="4">
    <source>
        <dbReference type="Google" id="ProtNLM"/>
    </source>
</evidence>
<organism evidence="2 3">
    <name type="scientific">Dyadobacter luteus</name>
    <dbReference type="NCBI Taxonomy" id="2259619"/>
    <lineage>
        <taxon>Bacteria</taxon>
        <taxon>Pseudomonadati</taxon>
        <taxon>Bacteroidota</taxon>
        <taxon>Cytophagia</taxon>
        <taxon>Cytophagales</taxon>
        <taxon>Spirosomataceae</taxon>
        <taxon>Dyadobacter</taxon>
    </lineage>
</organism>
<accession>A0A3D8YEG0</accession>
<name>A0A3D8YEG0_9BACT</name>
<evidence type="ECO:0000313" key="3">
    <source>
        <dbReference type="Proteomes" id="UP000256373"/>
    </source>
</evidence>
<keyword evidence="1" id="KW-0812">Transmembrane</keyword>